<evidence type="ECO:0000256" key="11">
    <source>
        <dbReference type="ARBA" id="ARBA00023242"/>
    </source>
</evidence>
<gene>
    <name evidence="18" type="ORF">Din_027894</name>
</gene>
<proteinExistence type="inferred from homology"/>
<keyword evidence="4" id="KW-0479">Metal-binding</keyword>
<dbReference type="SUPFAM" id="SSF57716">
    <property type="entry name" value="Glucocorticoid receptor-like (DNA-binding domain)"/>
    <property type="match status" value="1"/>
</dbReference>
<dbReference type="CDD" id="cd00202">
    <property type="entry name" value="ZnF_GATA"/>
    <property type="match status" value="1"/>
</dbReference>
<dbReference type="InterPro" id="IPR000679">
    <property type="entry name" value="Znf_GATA"/>
</dbReference>
<dbReference type="AlphaFoldDB" id="A0A5B7ATM0"/>
<feature type="region of interest" description="Disordered" evidence="14">
    <location>
        <begin position="292"/>
        <end position="337"/>
    </location>
</feature>
<comment type="function">
    <text evidence="1">Transcriptional activator that specifically binds 5'-GATA-3' or 5'-GAT-3' motifs within gene promoters.</text>
</comment>
<dbReference type="PROSITE" id="PS51320">
    <property type="entry name" value="TIFY"/>
    <property type="match status" value="1"/>
</dbReference>
<reference evidence="18" key="1">
    <citation type="submission" date="2019-08" db="EMBL/GenBank/DDBJ databases">
        <title>Reference gene set and small RNA set construction with multiple tissues from Davidia involucrata Baill.</title>
        <authorList>
            <person name="Yang H."/>
            <person name="Zhou C."/>
            <person name="Li G."/>
            <person name="Wang J."/>
            <person name="Gao P."/>
            <person name="Wang M."/>
            <person name="Wang R."/>
            <person name="Zhao Y."/>
        </authorList>
    </citation>
    <scope>NUCLEOTIDE SEQUENCE</scope>
    <source>
        <tissue evidence="18">Mixed with DoveR01_LX</tissue>
    </source>
</reference>
<evidence type="ECO:0000256" key="8">
    <source>
        <dbReference type="ARBA" id="ARBA00023125"/>
    </source>
</evidence>
<dbReference type="GO" id="GO:0008270">
    <property type="term" value="F:zinc ion binding"/>
    <property type="evidence" value="ECO:0007669"/>
    <property type="project" value="UniProtKB-KW"/>
</dbReference>
<dbReference type="Pfam" id="PF06200">
    <property type="entry name" value="tify"/>
    <property type="match status" value="1"/>
</dbReference>
<keyword evidence="7" id="KW-0805">Transcription regulation</keyword>
<evidence type="ECO:0000256" key="9">
    <source>
        <dbReference type="ARBA" id="ARBA00023159"/>
    </source>
</evidence>
<dbReference type="InterPro" id="IPR013088">
    <property type="entry name" value="Znf_NHR/GATA"/>
</dbReference>
<evidence type="ECO:0000313" key="18">
    <source>
        <dbReference type="EMBL" id="MPA58453.1"/>
    </source>
</evidence>
<dbReference type="InterPro" id="IPR010399">
    <property type="entry name" value="Tify_dom"/>
</dbReference>
<accession>A0A5B7ATM0</accession>
<feature type="domain" description="GATA-type" evidence="15">
    <location>
        <begin position="245"/>
        <end position="297"/>
    </location>
</feature>
<dbReference type="PROSITE" id="PS51017">
    <property type="entry name" value="CCT"/>
    <property type="match status" value="1"/>
</dbReference>
<dbReference type="Gene3D" id="3.30.50.10">
    <property type="entry name" value="Erythroid Transcription Factor GATA-1, subunit A"/>
    <property type="match status" value="1"/>
</dbReference>
<dbReference type="PANTHER" id="PTHR46125:SF15">
    <property type="entry name" value="GATA TRANSCRIPTION FACTOR 19-LIKE ISOFORM X1"/>
    <property type="match status" value="1"/>
</dbReference>
<dbReference type="InterPro" id="IPR045280">
    <property type="entry name" value="TIFY-like"/>
</dbReference>
<keyword evidence="5 12" id="KW-0863">Zinc-finger</keyword>
<comment type="subcellular location">
    <subcellularLocation>
        <location evidence="2 13">Nucleus</location>
    </subcellularLocation>
</comment>
<keyword evidence="6" id="KW-0862">Zinc</keyword>
<feature type="domain" description="Tify" evidence="17">
    <location>
        <begin position="111"/>
        <end position="146"/>
    </location>
</feature>
<dbReference type="InterPro" id="IPR010402">
    <property type="entry name" value="CCT_domain"/>
</dbReference>
<dbReference type="SMART" id="SM00401">
    <property type="entry name" value="ZnF_GATA"/>
    <property type="match status" value="1"/>
</dbReference>
<comment type="similarity">
    <text evidence="3">Belongs to the type IV zinc-finger family. Class C subfamily.</text>
</comment>
<evidence type="ECO:0000259" key="17">
    <source>
        <dbReference type="PROSITE" id="PS51320"/>
    </source>
</evidence>
<evidence type="ECO:0000256" key="10">
    <source>
        <dbReference type="ARBA" id="ARBA00023163"/>
    </source>
</evidence>
<dbReference type="GO" id="GO:0006355">
    <property type="term" value="P:regulation of DNA-templated transcription"/>
    <property type="evidence" value="ECO:0007669"/>
    <property type="project" value="InterPro"/>
</dbReference>
<evidence type="ECO:0000259" key="15">
    <source>
        <dbReference type="PROSITE" id="PS50114"/>
    </source>
</evidence>
<evidence type="ECO:0000256" key="2">
    <source>
        <dbReference type="ARBA" id="ARBA00004123"/>
    </source>
</evidence>
<dbReference type="PANTHER" id="PTHR46125">
    <property type="entry name" value="GATA TRANSCRIPTION FACTOR 28"/>
    <property type="match status" value="1"/>
</dbReference>
<dbReference type="GO" id="GO:0043565">
    <property type="term" value="F:sequence-specific DNA binding"/>
    <property type="evidence" value="ECO:0007669"/>
    <property type="project" value="InterPro"/>
</dbReference>
<name>A0A5B7ATM0_DAVIN</name>
<evidence type="ECO:0000256" key="7">
    <source>
        <dbReference type="ARBA" id="ARBA00023015"/>
    </source>
</evidence>
<dbReference type="Pfam" id="PF06203">
    <property type="entry name" value="CCT"/>
    <property type="match status" value="1"/>
</dbReference>
<evidence type="ECO:0000256" key="5">
    <source>
        <dbReference type="ARBA" id="ARBA00022771"/>
    </source>
</evidence>
<feature type="domain" description="CCT" evidence="16">
    <location>
        <begin position="178"/>
        <end position="220"/>
    </location>
</feature>
<dbReference type="Pfam" id="PF00320">
    <property type="entry name" value="GATA"/>
    <property type="match status" value="1"/>
</dbReference>
<organism evidence="18">
    <name type="scientific">Davidia involucrata</name>
    <name type="common">Dove tree</name>
    <dbReference type="NCBI Taxonomy" id="16924"/>
    <lineage>
        <taxon>Eukaryota</taxon>
        <taxon>Viridiplantae</taxon>
        <taxon>Streptophyta</taxon>
        <taxon>Embryophyta</taxon>
        <taxon>Tracheophyta</taxon>
        <taxon>Spermatophyta</taxon>
        <taxon>Magnoliopsida</taxon>
        <taxon>eudicotyledons</taxon>
        <taxon>Gunneridae</taxon>
        <taxon>Pentapetalae</taxon>
        <taxon>asterids</taxon>
        <taxon>Cornales</taxon>
        <taxon>Nyssaceae</taxon>
        <taxon>Davidia</taxon>
    </lineage>
</organism>
<evidence type="ECO:0000256" key="13">
    <source>
        <dbReference type="PROSITE-ProRule" id="PRU00357"/>
    </source>
</evidence>
<evidence type="ECO:0000256" key="12">
    <source>
        <dbReference type="PROSITE-ProRule" id="PRU00094"/>
    </source>
</evidence>
<dbReference type="EMBL" id="GHES01027894">
    <property type="protein sequence ID" value="MPA58453.1"/>
    <property type="molecule type" value="Transcribed_RNA"/>
</dbReference>
<dbReference type="SMART" id="SM00979">
    <property type="entry name" value="TIFY"/>
    <property type="match status" value="1"/>
</dbReference>
<keyword evidence="10" id="KW-0804">Transcription</keyword>
<evidence type="ECO:0000256" key="14">
    <source>
        <dbReference type="SAM" id="MobiDB-lite"/>
    </source>
</evidence>
<dbReference type="PROSITE" id="PS50114">
    <property type="entry name" value="GATA_ZN_FINGER_2"/>
    <property type="match status" value="1"/>
</dbReference>
<dbReference type="GO" id="GO:0005634">
    <property type="term" value="C:nucleus"/>
    <property type="evidence" value="ECO:0007669"/>
    <property type="project" value="UniProtKB-SubCell"/>
</dbReference>
<keyword evidence="11 13" id="KW-0539">Nucleus</keyword>
<evidence type="ECO:0000256" key="3">
    <source>
        <dbReference type="ARBA" id="ARBA00007722"/>
    </source>
</evidence>
<evidence type="ECO:0000259" key="16">
    <source>
        <dbReference type="PROSITE" id="PS51017"/>
    </source>
</evidence>
<keyword evidence="9" id="KW-0010">Activator</keyword>
<sequence length="410" mass="46291">MLVWRDNFRREICNYNYIYIIIYVQRNFVRERERERERERDAGIMDAVNLRPLQARPFEGHEDHMQVPIRIDEDGGGFEADDVSGGCDETMNSAEEVQMNSEAPVSNSTALTSRTSELTISFEGEVYVFPAATPEKVQAVLLLLGGCEKPSSVLSSEFLLQQNKSVSDVSQCSNLSRRIASLVRFREKRKERCFEKKIRYSCRKDVAQRMHRKNGQFVSLKECYKIAAGSCDPSDGTPRPEYVLRRCQHCGISEKATPAMRRGPAGPRTLCNACGLMWANKGTLRDLTKGGKIMSYNQNEPGTPDIKPSTLETENHYHSQDEQGSPEDTKPLLMESGNPFMRQNEQDLLETAEAVTDNSPIRVENSSVNLDEQETFDELANVSGTEFEIPASFDEQVDIDSHLGTHWPGS</sequence>
<evidence type="ECO:0000256" key="6">
    <source>
        <dbReference type="ARBA" id="ARBA00022833"/>
    </source>
</evidence>
<dbReference type="PROSITE" id="PS00344">
    <property type="entry name" value="GATA_ZN_FINGER_1"/>
    <property type="match status" value="1"/>
</dbReference>
<protein>
    <submittedName>
        <fullName evidence="18">Putative GATA transcription factor 24-like isoform X2</fullName>
    </submittedName>
</protein>
<evidence type="ECO:0000256" key="4">
    <source>
        <dbReference type="ARBA" id="ARBA00022723"/>
    </source>
</evidence>
<keyword evidence="8" id="KW-0238">DNA-binding</keyword>
<evidence type="ECO:0000256" key="1">
    <source>
        <dbReference type="ARBA" id="ARBA00002206"/>
    </source>
</evidence>